<evidence type="ECO:0000256" key="4">
    <source>
        <dbReference type="RuleBase" id="RU367011"/>
    </source>
</evidence>
<reference evidence="6" key="1">
    <citation type="journal article" date="2007" name="Science">
        <title>Draft genome of the filarial nematode parasite Brugia malayi.</title>
        <authorList>
            <person name="Ghedin E."/>
            <person name="Wang S."/>
            <person name="Spiro D."/>
            <person name="Caler E."/>
            <person name="Zhao Q."/>
            <person name="Crabtree J."/>
            <person name="Allen J.E."/>
            <person name="Delcher A.L."/>
            <person name="Guiliano D.B."/>
            <person name="Miranda-Saavedra D."/>
            <person name="Angiuoli S.V."/>
            <person name="Creasy T."/>
            <person name="Amedeo P."/>
            <person name="Haas B."/>
            <person name="El-Sayed N.M."/>
            <person name="Wortman J.R."/>
            <person name="Feldblyum T."/>
            <person name="Tallon L."/>
            <person name="Schatz M."/>
            <person name="Shumway M."/>
            <person name="Koo H."/>
            <person name="Salzberg S.L."/>
            <person name="Schobel S."/>
            <person name="Pertea M."/>
            <person name="Pop M."/>
            <person name="White O."/>
            <person name="Barton G.J."/>
            <person name="Carlow C.K."/>
            <person name="Crawford M.J."/>
            <person name="Daub J."/>
            <person name="Dimmic M.W."/>
            <person name="Estes C.F."/>
            <person name="Foster J.M."/>
            <person name="Ganatra M."/>
            <person name="Gregory W.F."/>
            <person name="Johnson N.M."/>
            <person name="Jin J."/>
            <person name="Komuniecki R."/>
            <person name="Korf I."/>
            <person name="Kumar S."/>
            <person name="Laney S."/>
            <person name="Li B.W."/>
            <person name="Li W."/>
            <person name="Lindblom T.H."/>
            <person name="Lustigman S."/>
            <person name="Ma D."/>
            <person name="Maina C.V."/>
            <person name="Martin D.M."/>
            <person name="McCarter J.P."/>
            <person name="McReynolds L."/>
            <person name="Mitreva M."/>
            <person name="Nutman T.B."/>
            <person name="Parkinson J."/>
            <person name="Peregrin-Alvarez J.M."/>
            <person name="Poole C."/>
            <person name="Ren Q."/>
            <person name="Saunders L."/>
            <person name="Sluder A.E."/>
            <person name="Smith K."/>
            <person name="Stanke M."/>
            <person name="Unnasch T.R."/>
            <person name="Ware J."/>
            <person name="Wei A.D."/>
            <person name="Weil G."/>
            <person name="Williams D.J."/>
            <person name="Zhang Y."/>
            <person name="Williams S.A."/>
            <person name="Fraser-Liggett C."/>
            <person name="Slatko B."/>
            <person name="Blaxter M.L."/>
            <person name="Scott A.L."/>
        </authorList>
    </citation>
    <scope>NUCLEOTIDE SEQUENCE</scope>
    <source>
        <strain evidence="6">FR3</strain>
    </source>
</reference>
<evidence type="ECO:0000256" key="3">
    <source>
        <dbReference type="ARBA" id="ARBA00022833"/>
    </source>
</evidence>
<comment type="catalytic activity">
    <reaction evidence="4">
        <text>hydrogencarbonate + H(+) = CO2 + H2O</text>
        <dbReference type="Rhea" id="RHEA:10748"/>
        <dbReference type="ChEBI" id="CHEBI:15377"/>
        <dbReference type="ChEBI" id="CHEBI:15378"/>
        <dbReference type="ChEBI" id="CHEBI:16526"/>
        <dbReference type="ChEBI" id="CHEBI:17544"/>
        <dbReference type="EC" id="4.2.1.1"/>
    </reaction>
</comment>
<comment type="function">
    <text evidence="4">Reversible hydration of carbon dioxide.</text>
</comment>
<organism evidence="6 7">
    <name type="scientific">Brugia malayi</name>
    <name type="common">Filarial nematode worm</name>
    <dbReference type="NCBI Taxonomy" id="6279"/>
    <lineage>
        <taxon>Eukaryota</taxon>
        <taxon>Metazoa</taxon>
        <taxon>Ecdysozoa</taxon>
        <taxon>Nematoda</taxon>
        <taxon>Chromadorea</taxon>
        <taxon>Rhabditida</taxon>
        <taxon>Spirurina</taxon>
        <taxon>Spiruromorpha</taxon>
        <taxon>Filarioidea</taxon>
        <taxon>Onchocercidae</taxon>
        <taxon>Brugia</taxon>
    </lineage>
</organism>
<dbReference type="InterPro" id="IPR036398">
    <property type="entry name" value="CA_dom_sf"/>
</dbReference>
<evidence type="ECO:0000313" key="7">
    <source>
        <dbReference type="WBParaSite" id="Bm5164.1"/>
    </source>
</evidence>
<reference evidence="7" key="2">
    <citation type="submission" date="2022-04" db="UniProtKB">
        <authorList>
            <consortium name="WormBaseParasite"/>
        </authorList>
    </citation>
    <scope>IDENTIFICATION</scope>
</reference>
<evidence type="ECO:0000313" key="6">
    <source>
        <dbReference type="Proteomes" id="UP000006672"/>
    </source>
</evidence>
<dbReference type="PROSITE" id="PS51144">
    <property type="entry name" value="ALPHA_CA_2"/>
    <property type="match status" value="1"/>
</dbReference>
<evidence type="ECO:0000256" key="1">
    <source>
        <dbReference type="ARBA" id="ARBA00010718"/>
    </source>
</evidence>
<dbReference type="PANTHER" id="PTHR18952">
    <property type="entry name" value="CARBONIC ANHYDRASE"/>
    <property type="match status" value="1"/>
</dbReference>
<keyword evidence="4" id="KW-0456">Lyase</keyword>
<evidence type="ECO:0000259" key="5">
    <source>
        <dbReference type="PROSITE" id="PS51144"/>
    </source>
</evidence>
<dbReference type="Proteomes" id="UP000006672">
    <property type="component" value="Unassembled WGS sequence"/>
</dbReference>
<protein>
    <recommendedName>
        <fullName evidence="4">Carbonic anhydrase</fullName>
        <ecNumber evidence="4">4.2.1.1</ecNumber>
    </recommendedName>
</protein>
<evidence type="ECO:0000256" key="2">
    <source>
        <dbReference type="ARBA" id="ARBA00022723"/>
    </source>
</evidence>
<dbReference type="CDD" id="cd00326">
    <property type="entry name" value="alpha_CA"/>
    <property type="match status" value="1"/>
</dbReference>
<dbReference type="InterPro" id="IPR018338">
    <property type="entry name" value="Carbonic_anhydrase_a-class_CS"/>
</dbReference>
<feature type="domain" description="Alpha-carbonic anhydrase" evidence="5">
    <location>
        <begin position="1"/>
        <end position="259"/>
    </location>
</feature>
<dbReference type="GO" id="GO:0005737">
    <property type="term" value="C:cytoplasm"/>
    <property type="evidence" value="ECO:0007669"/>
    <property type="project" value="TreeGrafter"/>
</dbReference>
<dbReference type="GO" id="GO:0008270">
    <property type="term" value="F:zinc ion binding"/>
    <property type="evidence" value="ECO:0007669"/>
    <property type="project" value="UniProtKB-UniRule"/>
</dbReference>
<keyword evidence="6" id="KW-1185">Reference proteome</keyword>
<accession>A0A8L7YME1</accession>
<dbReference type="SMART" id="SM01057">
    <property type="entry name" value="Carb_anhydrase"/>
    <property type="match status" value="1"/>
</dbReference>
<proteinExistence type="inferred from homology"/>
<dbReference type="EC" id="4.2.1.1" evidence="4"/>
<keyword evidence="3 4" id="KW-0862">Zinc</keyword>
<keyword evidence="2 4" id="KW-0479">Metal-binding</keyword>
<dbReference type="GO" id="GO:0004089">
    <property type="term" value="F:carbonate dehydratase activity"/>
    <property type="evidence" value="ECO:0007669"/>
    <property type="project" value="UniProtKB-UniRule"/>
</dbReference>
<dbReference type="Pfam" id="PF00194">
    <property type="entry name" value="Carb_anhydrase"/>
    <property type="match status" value="1"/>
</dbReference>
<dbReference type="InterPro" id="IPR001148">
    <property type="entry name" value="CA_dom"/>
</dbReference>
<name>A0A8L7YME1_BRUMA</name>
<dbReference type="WBParaSite" id="Bm5164.1">
    <property type="protein sequence ID" value="Bm5164.1"/>
    <property type="gene ID" value="WBGene00225425"/>
</dbReference>
<comment type="cofactor">
    <cofactor evidence="4">
        <name>Zn(2+)</name>
        <dbReference type="ChEBI" id="CHEBI:29105"/>
    </cofactor>
</comment>
<comment type="similarity">
    <text evidence="1 4">Belongs to the alpha-carbonic anhydrase family.</text>
</comment>
<dbReference type="SUPFAM" id="SSF51069">
    <property type="entry name" value="Carbonic anhydrase"/>
    <property type="match status" value="1"/>
</dbReference>
<dbReference type="Gene3D" id="3.10.200.10">
    <property type="entry name" value="Alpha carbonic anhydrase"/>
    <property type="match status" value="1"/>
</dbReference>
<dbReference type="PROSITE" id="PS00162">
    <property type="entry name" value="ALPHA_CA_1"/>
    <property type="match status" value="1"/>
</dbReference>
<sequence>MATTDSTKTLKKFRNKKLITDGNKARKKQSPIDITNEITDQDSMLKASKLQFSYTIGDLKTIEVTGEGFSCKTDNGCTSELTASHLPDVYKLWEFHAHWGTEKDCGSEHLINGKGFSAELHFVFWNKKYNEFNKCLNKCDGLTVLAIFLQEDSVDNENFSPIIDGLSSSLACLSRVNLGPNFDPLKLLPVKHSYYTYEGSLTTKPFNECVIWTVLKHPNTISFKQLELLRRIVPRNCRFQHPLNERRVKRSFKLIKKSQ</sequence>
<dbReference type="InterPro" id="IPR023561">
    <property type="entry name" value="Carbonic_anhydrase_a-class"/>
</dbReference>
<dbReference type="PANTHER" id="PTHR18952:SF124">
    <property type="entry name" value="CARBONIC ANHYDRASE 7"/>
    <property type="match status" value="1"/>
</dbReference>
<dbReference type="AlphaFoldDB" id="A0A8L7YME1"/>